<accession>A0A369J4D2</accession>
<evidence type="ECO:0000313" key="3">
    <source>
        <dbReference type="Proteomes" id="UP000076154"/>
    </source>
</evidence>
<feature type="compositionally biased region" description="Basic and acidic residues" evidence="1">
    <location>
        <begin position="50"/>
        <end position="63"/>
    </location>
</feature>
<keyword evidence="3" id="KW-1185">Reference proteome</keyword>
<dbReference type="AlphaFoldDB" id="A0A369J4D2"/>
<dbReference type="Proteomes" id="UP000076154">
    <property type="component" value="Unassembled WGS sequence"/>
</dbReference>
<feature type="compositionally biased region" description="Acidic residues" evidence="1">
    <location>
        <begin position="135"/>
        <end position="144"/>
    </location>
</feature>
<feature type="region of interest" description="Disordered" evidence="1">
    <location>
        <begin position="31"/>
        <end position="70"/>
    </location>
</feature>
<evidence type="ECO:0000313" key="2">
    <source>
        <dbReference type="EMBL" id="RDB14563.1"/>
    </source>
</evidence>
<reference evidence="2" key="1">
    <citation type="submission" date="2018-04" db="EMBL/GenBank/DDBJ databases">
        <title>Whole genome sequencing of Hypsizygus marmoreus.</title>
        <authorList>
            <person name="Choi I.-G."/>
            <person name="Min B."/>
            <person name="Kim J.-G."/>
            <person name="Kim S."/>
            <person name="Oh Y.-L."/>
            <person name="Kong W.-S."/>
            <person name="Park H."/>
            <person name="Jeong J."/>
            <person name="Song E.-S."/>
        </authorList>
    </citation>
    <scope>NUCLEOTIDE SEQUENCE [LARGE SCALE GENOMIC DNA]</scope>
    <source>
        <strain evidence="2">51987-8</strain>
    </source>
</reference>
<dbReference type="EMBL" id="LUEZ02000096">
    <property type="protein sequence ID" value="RDB14563.1"/>
    <property type="molecule type" value="Genomic_DNA"/>
</dbReference>
<feature type="region of interest" description="Disordered" evidence="1">
    <location>
        <begin position="115"/>
        <end position="219"/>
    </location>
</feature>
<protein>
    <submittedName>
        <fullName evidence="2">Uncharacterized protein</fullName>
    </submittedName>
</protein>
<comment type="caution">
    <text evidence="2">The sequence shown here is derived from an EMBL/GenBank/DDBJ whole genome shotgun (WGS) entry which is preliminary data.</text>
</comment>
<proteinExistence type="predicted"/>
<feature type="compositionally biased region" description="Polar residues" evidence="1">
    <location>
        <begin position="157"/>
        <end position="170"/>
    </location>
</feature>
<gene>
    <name evidence="2" type="ORF">Hypma_016292</name>
</gene>
<organism evidence="2 3">
    <name type="scientific">Hypsizygus marmoreus</name>
    <name type="common">White beech mushroom</name>
    <name type="synonym">Agaricus marmoreus</name>
    <dbReference type="NCBI Taxonomy" id="39966"/>
    <lineage>
        <taxon>Eukaryota</taxon>
        <taxon>Fungi</taxon>
        <taxon>Dikarya</taxon>
        <taxon>Basidiomycota</taxon>
        <taxon>Agaricomycotina</taxon>
        <taxon>Agaricomycetes</taxon>
        <taxon>Agaricomycetidae</taxon>
        <taxon>Agaricales</taxon>
        <taxon>Tricholomatineae</taxon>
        <taxon>Lyophyllaceae</taxon>
        <taxon>Hypsizygus</taxon>
    </lineage>
</organism>
<sequence length="219" mass="24058">MPFFENAKGVTIHDSTFKDISGDYHHYDNSVVHKNSHNTTTTTTTGSHNDSSKRDTSKHDIHNAYKGPSHAFTGLMHQAGRGPVNLEAAGVHQQEPARKTELGARRLLRERAQNQFYTPRDLGYGNNGQSNPAASEEESSDDEEIRPAPPLFGRIQSDPSPASFSGTQPAEPQALPPRFKSNNPFRSMVMSDPALAHMPQPEPHPSAREGGSSYEAMEQ</sequence>
<name>A0A369J4D2_HYPMA</name>
<dbReference type="InParanoid" id="A0A369J4D2"/>
<evidence type="ECO:0000256" key="1">
    <source>
        <dbReference type="SAM" id="MobiDB-lite"/>
    </source>
</evidence>